<feature type="compositionally biased region" description="Low complexity" evidence="2">
    <location>
        <begin position="193"/>
        <end position="215"/>
    </location>
</feature>
<accession>A0A812R327</accession>
<feature type="compositionally biased region" description="Polar residues" evidence="2">
    <location>
        <begin position="238"/>
        <end position="255"/>
    </location>
</feature>
<dbReference type="Proteomes" id="UP000604046">
    <property type="component" value="Unassembled WGS sequence"/>
</dbReference>
<evidence type="ECO:0000313" key="4">
    <source>
        <dbReference type="Proteomes" id="UP000604046"/>
    </source>
</evidence>
<dbReference type="EMBL" id="CAJNDS010002298">
    <property type="protein sequence ID" value="CAE7418506.1"/>
    <property type="molecule type" value="Genomic_DNA"/>
</dbReference>
<proteinExistence type="predicted"/>
<evidence type="ECO:0000313" key="3">
    <source>
        <dbReference type="EMBL" id="CAE7418506.1"/>
    </source>
</evidence>
<dbReference type="OrthoDB" id="445744at2759"/>
<comment type="caution">
    <text evidence="3">The sequence shown here is derived from an EMBL/GenBank/DDBJ whole genome shotgun (WGS) entry which is preliminary data.</text>
</comment>
<keyword evidence="4" id="KW-1185">Reference proteome</keyword>
<sequence length="255" mass="29207">MGIQAVHQAQIRAEDTRYEATAFSQRRYPTAPSHQCYRETVKLAERDVEVKKRVGRLRDMAKVKFSRQWIERRTRWLRGHAMASKANDAFKVTLNNKQKNAQARIHDRNLRVAKLIEVKKEFKALRRLMNRLAEKREVRRREQRRKDVVQRLTSFADEAEAVQLRTRDREAASTPKGWRAKRPQHLSLAATASPESTATLPTLPSPTSSLVSSSTCGGERRQLKRFPRFDFGRFGAESLTTGASGPMQKSASLPP</sequence>
<evidence type="ECO:0000256" key="2">
    <source>
        <dbReference type="SAM" id="MobiDB-lite"/>
    </source>
</evidence>
<reference evidence="3" key="1">
    <citation type="submission" date="2021-02" db="EMBL/GenBank/DDBJ databases">
        <authorList>
            <person name="Dougan E. K."/>
            <person name="Rhodes N."/>
            <person name="Thang M."/>
            <person name="Chan C."/>
        </authorList>
    </citation>
    <scope>NUCLEOTIDE SEQUENCE</scope>
</reference>
<keyword evidence="1" id="KW-0175">Coiled coil</keyword>
<name>A0A812R327_9DINO</name>
<feature type="region of interest" description="Disordered" evidence="2">
    <location>
        <begin position="191"/>
        <end position="219"/>
    </location>
</feature>
<gene>
    <name evidence="3" type="primary">gpt</name>
    <name evidence="3" type="ORF">SNAT2548_LOCUS22762</name>
</gene>
<protein>
    <submittedName>
        <fullName evidence="3">Gpt protein</fullName>
    </submittedName>
</protein>
<dbReference type="AlphaFoldDB" id="A0A812R327"/>
<evidence type="ECO:0000256" key="1">
    <source>
        <dbReference type="SAM" id="Coils"/>
    </source>
</evidence>
<feature type="region of interest" description="Disordered" evidence="2">
    <location>
        <begin position="236"/>
        <end position="255"/>
    </location>
</feature>
<feature type="coiled-coil region" evidence="1">
    <location>
        <begin position="115"/>
        <end position="145"/>
    </location>
</feature>
<organism evidence="3 4">
    <name type="scientific">Symbiodinium natans</name>
    <dbReference type="NCBI Taxonomy" id="878477"/>
    <lineage>
        <taxon>Eukaryota</taxon>
        <taxon>Sar</taxon>
        <taxon>Alveolata</taxon>
        <taxon>Dinophyceae</taxon>
        <taxon>Suessiales</taxon>
        <taxon>Symbiodiniaceae</taxon>
        <taxon>Symbiodinium</taxon>
    </lineage>
</organism>
<feature type="region of interest" description="Disordered" evidence="2">
    <location>
        <begin position="166"/>
        <end position="185"/>
    </location>
</feature>